<reference evidence="2" key="1">
    <citation type="submission" date="2019-06" db="EMBL/GenBank/DDBJ databases">
        <authorList>
            <person name="Oh B.S."/>
        </authorList>
    </citation>
    <scope>NUCLEOTIDE SEQUENCE [LARGE SCALE GENOMIC DNA]</scope>
    <source>
        <strain evidence="2">KGMB03119</strain>
    </source>
</reference>
<dbReference type="Pfam" id="PF15943">
    <property type="entry name" value="YdaS_toxin"/>
    <property type="match status" value="1"/>
</dbReference>
<dbReference type="Proteomes" id="UP000308889">
    <property type="component" value="Chromosome"/>
</dbReference>
<sequence length="87" mass="9816">MERATFKAVCEFFGSQKKTASALGVTPGAVNHVARGRKKLPLWWCLSIERLTGGAFSREALRPDIPWSAFDRQSVHEKPCWRPDARC</sequence>
<dbReference type="SUPFAM" id="SSF47413">
    <property type="entry name" value="lambda repressor-like DNA-binding domains"/>
    <property type="match status" value="1"/>
</dbReference>
<dbReference type="InterPro" id="IPR031856">
    <property type="entry name" value="YdaS_toxin-like"/>
</dbReference>
<evidence type="ECO:0000313" key="1">
    <source>
        <dbReference type="EMBL" id="QDA55562.1"/>
    </source>
</evidence>
<dbReference type="InterPro" id="IPR010982">
    <property type="entry name" value="Lambda_DNA-bd_dom_sf"/>
</dbReference>
<dbReference type="Gene3D" id="1.10.260.40">
    <property type="entry name" value="lambda repressor-like DNA-binding domains"/>
    <property type="match status" value="1"/>
</dbReference>
<dbReference type="EMBL" id="CP040882">
    <property type="protein sequence ID" value="QDA55562.1"/>
    <property type="molecule type" value="Genomic_DNA"/>
</dbReference>
<organism evidence="1 2">
    <name type="scientific">Sutterella faecalis</name>
    <dbReference type="NCBI Taxonomy" id="2584944"/>
    <lineage>
        <taxon>Bacteria</taxon>
        <taxon>Pseudomonadati</taxon>
        <taxon>Pseudomonadota</taxon>
        <taxon>Betaproteobacteria</taxon>
        <taxon>Burkholderiales</taxon>
        <taxon>Sutterellaceae</taxon>
        <taxon>Sutterella</taxon>
    </lineage>
</organism>
<accession>A0ABX5VJV9</accession>
<keyword evidence="2" id="KW-1185">Reference proteome</keyword>
<name>A0ABX5VJV9_9BURK</name>
<gene>
    <name evidence="1" type="ORF">FG381_11825</name>
</gene>
<dbReference type="RefSeq" id="WP_139688972.1">
    <property type="nucleotide sequence ID" value="NZ_CP040882.1"/>
</dbReference>
<protein>
    <submittedName>
        <fullName evidence="1">Helix-turn-helix domain-containing protein</fullName>
    </submittedName>
</protein>
<proteinExistence type="predicted"/>
<evidence type="ECO:0000313" key="2">
    <source>
        <dbReference type="Proteomes" id="UP000308889"/>
    </source>
</evidence>